<dbReference type="InterPro" id="IPR000843">
    <property type="entry name" value="HTH_LacI"/>
</dbReference>
<evidence type="ECO:0000313" key="6">
    <source>
        <dbReference type="Proteomes" id="UP000823842"/>
    </source>
</evidence>
<dbReference type="SUPFAM" id="SSF47413">
    <property type="entry name" value="lambda repressor-like DNA-binding domains"/>
    <property type="match status" value="1"/>
</dbReference>
<name>A0A9D2LTM5_9FIRM</name>
<evidence type="ECO:0000313" key="5">
    <source>
        <dbReference type="EMBL" id="HJB29029.1"/>
    </source>
</evidence>
<comment type="caution">
    <text evidence="5">The sequence shown here is derived from an EMBL/GenBank/DDBJ whole genome shotgun (WGS) entry which is preliminary data.</text>
</comment>
<dbReference type="Proteomes" id="UP000823842">
    <property type="component" value="Unassembled WGS sequence"/>
</dbReference>
<proteinExistence type="predicted"/>
<evidence type="ECO:0000256" key="3">
    <source>
        <dbReference type="ARBA" id="ARBA00023163"/>
    </source>
</evidence>
<dbReference type="PANTHER" id="PTHR30146">
    <property type="entry name" value="LACI-RELATED TRANSCRIPTIONAL REPRESSOR"/>
    <property type="match status" value="1"/>
</dbReference>
<keyword evidence="2" id="KW-0238">DNA-binding</keyword>
<dbReference type="Pfam" id="PF13377">
    <property type="entry name" value="Peripla_BP_3"/>
    <property type="match status" value="1"/>
</dbReference>
<protein>
    <submittedName>
        <fullName evidence="5">LacI family transcriptional regulator</fullName>
    </submittedName>
</protein>
<keyword evidence="3" id="KW-0804">Transcription</keyword>
<dbReference type="GO" id="GO:0003700">
    <property type="term" value="F:DNA-binding transcription factor activity"/>
    <property type="evidence" value="ECO:0007669"/>
    <property type="project" value="TreeGrafter"/>
</dbReference>
<evidence type="ECO:0000259" key="4">
    <source>
        <dbReference type="PROSITE" id="PS50932"/>
    </source>
</evidence>
<dbReference type="CDD" id="cd01392">
    <property type="entry name" value="HTH_LacI"/>
    <property type="match status" value="1"/>
</dbReference>
<reference evidence="5" key="1">
    <citation type="journal article" date="2021" name="PeerJ">
        <title>Extensive microbial diversity within the chicken gut microbiome revealed by metagenomics and culture.</title>
        <authorList>
            <person name="Gilroy R."/>
            <person name="Ravi A."/>
            <person name="Getino M."/>
            <person name="Pursley I."/>
            <person name="Horton D.L."/>
            <person name="Alikhan N.F."/>
            <person name="Baker D."/>
            <person name="Gharbi K."/>
            <person name="Hall N."/>
            <person name="Watson M."/>
            <person name="Adriaenssens E.M."/>
            <person name="Foster-Nyarko E."/>
            <person name="Jarju S."/>
            <person name="Secka A."/>
            <person name="Antonio M."/>
            <person name="Oren A."/>
            <person name="Chaudhuri R.R."/>
            <person name="La Ragione R."/>
            <person name="Hildebrand F."/>
            <person name="Pallen M.J."/>
        </authorList>
    </citation>
    <scope>NUCLEOTIDE SEQUENCE</scope>
    <source>
        <strain evidence="5">ChiSjej1B19-5720</strain>
    </source>
</reference>
<gene>
    <name evidence="5" type="ORF">IAA06_09600</name>
</gene>
<dbReference type="Gene3D" id="3.40.50.2300">
    <property type="match status" value="2"/>
</dbReference>
<feature type="domain" description="HTH lacI-type" evidence="4">
    <location>
        <begin position="4"/>
        <end position="58"/>
    </location>
</feature>
<dbReference type="GO" id="GO:0000976">
    <property type="term" value="F:transcription cis-regulatory region binding"/>
    <property type="evidence" value="ECO:0007669"/>
    <property type="project" value="TreeGrafter"/>
</dbReference>
<reference evidence="5" key="2">
    <citation type="submission" date="2021-04" db="EMBL/GenBank/DDBJ databases">
        <authorList>
            <person name="Gilroy R."/>
        </authorList>
    </citation>
    <scope>NUCLEOTIDE SEQUENCE</scope>
    <source>
        <strain evidence="5">ChiSjej1B19-5720</strain>
    </source>
</reference>
<evidence type="ECO:0000256" key="2">
    <source>
        <dbReference type="ARBA" id="ARBA00023125"/>
    </source>
</evidence>
<dbReference type="SUPFAM" id="SSF53822">
    <property type="entry name" value="Periplasmic binding protein-like I"/>
    <property type="match status" value="1"/>
</dbReference>
<dbReference type="PROSITE" id="PS50932">
    <property type="entry name" value="HTH_LACI_2"/>
    <property type="match status" value="1"/>
</dbReference>
<dbReference type="Gene3D" id="1.10.260.40">
    <property type="entry name" value="lambda repressor-like DNA-binding domains"/>
    <property type="match status" value="1"/>
</dbReference>
<dbReference type="Pfam" id="PF00356">
    <property type="entry name" value="LacI"/>
    <property type="match status" value="1"/>
</dbReference>
<evidence type="ECO:0000256" key="1">
    <source>
        <dbReference type="ARBA" id="ARBA00023015"/>
    </source>
</evidence>
<accession>A0A9D2LTM5</accession>
<dbReference type="SMART" id="SM00354">
    <property type="entry name" value="HTH_LACI"/>
    <property type="match status" value="1"/>
</dbReference>
<dbReference type="CDD" id="cd06267">
    <property type="entry name" value="PBP1_LacI_sugar_binding-like"/>
    <property type="match status" value="1"/>
</dbReference>
<dbReference type="InterPro" id="IPR046335">
    <property type="entry name" value="LacI/GalR-like_sensor"/>
</dbReference>
<dbReference type="InterPro" id="IPR028082">
    <property type="entry name" value="Peripla_BP_I"/>
</dbReference>
<sequence length="342" mass="38688">MESVTIKDIAKRCNVAVSTVSRAINNHPDIKEETRRKIMQVIEENNYIPNNSAQNLKKSDSKTIGVIVKGVDNPLFAKVRSTLAESIARYGYDYYFQYIGISDNEIMEALRLAKEKRLRGIIFLGGNYNRTQEELEEIPVPFVMSTVTIDETVSKSLYSSVSVDSYKESYRMVDYLCSKGYKKIVLLAGSKGDESVGGLRLKGYRDALKANHISIDEKRICFSQDWAEDVFSMANGYRMTKKLMESGVDFDCVYAIADSIAIGACKALLENGKKIPQECGVAGFDGLDETLYYHPSITTIRQPMEKIAEETVRILFSRLHKGTKNRHRVFPCELIERESTMK</sequence>
<keyword evidence="1" id="KW-0805">Transcription regulation</keyword>
<organism evidence="5 6">
    <name type="scientific">Candidatus Blautia faecavium</name>
    <dbReference type="NCBI Taxonomy" id="2838487"/>
    <lineage>
        <taxon>Bacteria</taxon>
        <taxon>Bacillati</taxon>
        <taxon>Bacillota</taxon>
        <taxon>Clostridia</taxon>
        <taxon>Lachnospirales</taxon>
        <taxon>Lachnospiraceae</taxon>
        <taxon>Blautia</taxon>
    </lineage>
</organism>
<dbReference type="PANTHER" id="PTHR30146:SF149">
    <property type="entry name" value="HTH-TYPE TRANSCRIPTIONAL REGULATOR EBGR"/>
    <property type="match status" value="1"/>
</dbReference>
<dbReference type="EMBL" id="DWYZ01000176">
    <property type="protein sequence ID" value="HJB29029.1"/>
    <property type="molecule type" value="Genomic_DNA"/>
</dbReference>
<dbReference type="InterPro" id="IPR010982">
    <property type="entry name" value="Lambda_DNA-bd_dom_sf"/>
</dbReference>
<dbReference type="AlphaFoldDB" id="A0A9D2LTM5"/>